<evidence type="ECO:0000313" key="6">
    <source>
        <dbReference type="Proteomes" id="UP000029585"/>
    </source>
</evidence>
<organism evidence="5 6">
    <name type="scientific">Flavonifractor plautii 1_3_50AFAA</name>
    <dbReference type="NCBI Taxonomy" id="742738"/>
    <lineage>
        <taxon>Bacteria</taxon>
        <taxon>Bacillati</taxon>
        <taxon>Bacillota</taxon>
        <taxon>Clostridia</taxon>
        <taxon>Eubacteriales</taxon>
        <taxon>Oscillospiraceae</taxon>
        <taxon>Flavonifractor</taxon>
    </lineage>
</organism>
<dbReference type="PATRIC" id="fig|742738.3.peg.1919"/>
<dbReference type="SUPFAM" id="SSF46689">
    <property type="entry name" value="Homeodomain-like"/>
    <property type="match status" value="1"/>
</dbReference>
<dbReference type="InterPro" id="IPR009057">
    <property type="entry name" value="Homeodomain-like_sf"/>
</dbReference>
<evidence type="ECO:0000256" key="1">
    <source>
        <dbReference type="ARBA" id="ARBA00023015"/>
    </source>
</evidence>
<dbReference type="InterPro" id="IPR053142">
    <property type="entry name" value="PchR_regulatory_protein"/>
</dbReference>
<evidence type="ECO:0000256" key="3">
    <source>
        <dbReference type="ARBA" id="ARBA00023163"/>
    </source>
</evidence>
<evidence type="ECO:0000313" key="5">
    <source>
        <dbReference type="EMBL" id="KGF55554.1"/>
    </source>
</evidence>
<protein>
    <recommendedName>
        <fullName evidence="4">HTH araC/xylS-type domain-containing protein</fullName>
    </recommendedName>
</protein>
<proteinExistence type="predicted"/>
<keyword evidence="3" id="KW-0804">Transcription</keyword>
<dbReference type="PRINTS" id="PR00032">
    <property type="entry name" value="HTHARAC"/>
</dbReference>
<dbReference type="Proteomes" id="UP000029585">
    <property type="component" value="Unassembled WGS sequence"/>
</dbReference>
<dbReference type="InterPro" id="IPR018060">
    <property type="entry name" value="HTH_AraC"/>
</dbReference>
<dbReference type="EMBL" id="ADLO01000056">
    <property type="protein sequence ID" value="KGF55554.1"/>
    <property type="molecule type" value="Genomic_DNA"/>
</dbReference>
<dbReference type="Pfam" id="PF12833">
    <property type="entry name" value="HTH_18"/>
    <property type="match status" value="1"/>
</dbReference>
<keyword evidence="1" id="KW-0805">Transcription regulation</keyword>
<name>A0A096DDE9_FLAPL</name>
<comment type="caution">
    <text evidence="5">The sequence shown here is derived from an EMBL/GenBank/DDBJ whole genome shotgun (WGS) entry which is preliminary data.</text>
</comment>
<keyword evidence="2" id="KW-0238">DNA-binding</keyword>
<evidence type="ECO:0000256" key="2">
    <source>
        <dbReference type="ARBA" id="ARBA00023125"/>
    </source>
</evidence>
<accession>A0A096DDE9</accession>
<dbReference type="eggNOG" id="COG2207">
    <property type="taxonomic scope" value="Bacteria"/>
</dbReference>
<dbReference type="HOGENOM" id="CLU_052345_0_0_9"/>
<dbReference type="GO" id="GO:0003700">
    <property type="term" value="F:DNA-binding transcription factor activity"/>
    <property type="evidence" value="ECO:0007669"/>
    <property type="project" value="InterPro"/>
</dbReference>
<dbReference type="GO" id="GO:0043565">
    <property type="term" value="F:sequence-specific DNA binding"/>
    <property type="evidence" value="ECO:0007669"/>
    <property type="project" value="InterPro"/>
</dbReference>
<sequence length="316" mass="36247">MLEQVMADNGFPVPLVEGGNCRVFQFHSGTGEGIMTQYDLFPGVSLMYNDFHMESYDSAFRTTEDLLCIDYCRQGRMEYPAGPDAYSYVEAGDLKLDRRLEHQGHFTFPLAHYHGITVGFALPQAAQSLKEWIREFPVDLARLQDKFCASRHPKVLHGAPSIDHIFQELYAVPEQIKLPYFRIKVLELLLYLDALELPKDAEKPYFYKSQVEKVKAVHRLLTEDLERHYTIAELSERFSVPATALKECFKSIYGQPINTYMRNFRMDQAALLLQQESQMGVAEIAGRVGYDSSSKFAAAFKEVKGKTPLEYRRESQ</sequence>
<dbReference type="PANTHER" id="PTHR47893">
    <property type="entry name" value="REGULATORY PROTEIN PCHR"/>
    <property type="match status" value="1"/>
</dbReference>
<dbReference type="Gene3D" id="1.10.10.60">
    <property type="entry name" value="Homeodomain-like"/>
    <property type="match status" value="2"/>
</dbReference>
<dbReference type="RefSeq" id="WP_044940914.1">
    <property type="nucleotide sequence ID" value="NZ_KN174163.1"/>
</dbReference>
<dbReference type="PANTHER" id="PTHR47893:SF1">
    <property type="entry name" value="REGULATORY PROTEIN PCHR"/>
    <property type="match status" value="1"/>
</dbReference>
<gene>
    <name evidence="5" type="ORF">HMPREF9460_01867</name>
</gene>
<reference evidence="5 6" key="1">
    <citation type="submission" date="2011-08" db="EMBL/GenBank/DDBJ databases">
        <title>The Genome Sequence of Clostridium orbiscindens 1_3_50AFAA.</title>
        <authorList>
            <consortium name="The Broad Institute Genome Sequencing Platform"/>
            <person name="Earl A."/>
            <person name="Ward D."/>
            <person name="Feldgarden M."/>
            <person name="Gevers D."/>
            <person name="Daigneault M."/>
            <person name="Strauss J."/>
            <person name="Allen-Vercoe E."/>
            <person name="Young S.K."/>
            <person name="Zeng Q."/>
            <person name="Gargeya S."/>
            <person name="Fitzgerald M."/>
            <person name="Haas B."/>
            <person name="Abouelleil A."/>
            <person name="Alvarado L."/>
            <person name="Arachchi H.M."/>
            <person name="Berlin A."/>
            <person name="Brown A."/>
            <person name="Chapman S.B."/>
            <person name="Chen Z."/>
            <person name="Dunbar C."/>
            <person name="Freedman E."/>
            <person name="Gearin G."/>
            <person name="Gellesch M."/>
            <person name="Goldberg J."/>
            <person name="Griggs A."/>
            <person name="Gujja S."/>
            <person name="Heiman D."/>
            <person name="Howarth C."/>
            <person name="Larson L."/>
            <person name="Lui A."/>
            <person name="MacDonald P.J.P."/>
            <person name="Montmayeur A."/>
            <person name="Murphy C."/>
            <person name="Neiman D."/>
            <person name="Pearson M."/>
            <person name="Priest M."/>
            <person name="Roberts A."/>
            <person name="Saif S."/>
            <person name="Shea T."/>
            <person name="Shenoy N."/>
            <person name="Sisk P."/>
            <person name="Stolte C."/>
            <person name="Sykes S."/>
            <person name="Wortman J."/>
            <person name="Nusbaum C."/>
            <person name="Birren B."/>
        </authorList>
    </citation>
    <scope>NUCLEOTIDE SEQUENCE [LARGE SCALE GENOMIC DNA]</scope>
    <source>
        <strain evidence="5 6">1_3_50AFAA</strain>
    </source>
</reference>
<keyword evidence="6" id="KW-1185">Reference proteome</keyword>
<dbReference type="AlphaFoldDB" id="A0A096DDE9"/>
<dbReference type="InterPro" id="IPR020449">
    <property type="entry name" value="Tscrpt_reg_AraC-type_HTH"/>
</dbReference>
<feature type="domain" description="HTH araC/xylS-type" evidence="4">
    <location>
        <begin position="215"/>
        <end position="314"/>
    </location>
</feature>
<dbReference type="PROSITE" id="PS01124">
    <property type="entry name" value="HTH_ARAC_FAMILY_2"/>
    <property type="match status" value="1"/>
</dbReference>
<dbReference type="SMART" id="SM00342">
    <property type="entry name" value="HTH_ARAC"/>
    <property type="match status" value="1"/>
</dbReference>
<evidence type="ECO:0000259" key="4">
    <source>
        <dbReference type="PROSITE" id="PS01124"/>
    </source>
</evidence>